<accession>A0A183HFT2</accession>
<keyword evidence="1" id="KW-1133">Transmembrane helix</keyword>
<dbReference type="PROSITE" id="PS50216">
    <property type="entry name" value="DHHC"/>
    <property type="match status" value="1"/>
</dbReference>
<protein>
    <submittedName>
        <fullName evidence="4">Protein S-acyltransferase</fullName>
    </submittedName>
</protein>
<reference evidence="4" key="1">
    <citation type="submission" date="2016-06" db="UniProtKB">
        <authorList>
            <consortium name="WormBaseParasite"/>
        </authorList>
    </citation>
    <scope>IDENTIFICATION</scope>
</reference>
<dbReference type="PANTHER" id="PTHR12349:SF2">
    <property type="entry name" value="PALMITOYLTRANSFERASE ZDHHC8"/>
    <property type="match status" value="1"/>
</dbReference>
<keyword evidence="1" id="KW-0812">Transmembrane</keyword>
<evidence type="ECO:0000313" key="2">
    <source>
        <dbReference type="EMBL" id="VDO46264.1"/>
    </source>
</evidence>
<evidence type="ECO:0000313" key="4">
    <source>
        <dbReference type="WBParaSite" id="OFLC_0000634301-mRNA-1"/>
    </source>
</evidence>
<dbReference type="Proteomes" id="UP000267606">
    <property type="component" value="Unassembled WGS sequence"/>
</dbReference>
<sequence>MLGSRYYRIIILQCFTLCRKFLDIIKLSLTKYFTVYLSPDKAADVIDYFTGIVFYNCTLHSLLEITDYFFTSLSIGAMDEVDSQHDVKYVDREGGDYVLLIMFTSTIDIETRVMTLRKICKSVSQALPATVAWSLIIVCTGCFFYLLAPAIILQFSAWGYILCAIDAILFLFVMSNLFMATTMDPGIHPFASAAEETQLDDFRSPLYKNVEINGITVRMKWCVTCKFYRPPRASHCSVCNRQ</sequence>
<dbReference type="EMBL" id="UZAJ01005982">
    <property type="protein sequence ID" value="VDO46264.1"/>
    <property type="molecule type" value="Genomic_DNA"/>
</dbReference>
<dbReference type="STRING" id="387005.A0A183HFT2"/>
<name>A0A183HFT2_9BILA</name>
<dbReference type="PANTHER" id="PTHR12349">
    <property type="entry name" value="ANKYRIN REPEAT AND LEM DOMAIN-CONTAINING PROTEIN 2"/>
    <property type="match status" value="1"/>
</dbReference>
<dbReference type="WBParaSite" id="OFLC_0000634301-mRNA-1">
    <property type="protein sequence ID" value="OFLC_0000634301-mRNA-1"/>
    <property type="gene ID" value="OFLC_0000634301"/>
</dbReference>
<dbReference type="AlphaFoldDB" id="A0A183HFT2"/>
<gene>
    <name evidence="2" type="ORF">OFLC_LOCUS6344</name>
</gene>
<dbReference type="GO" id="GO:0016409">
    <property type="term" value="F:palmitoyltransferase activity"/>
    <property type="evidence" value="ECO:0007669"/>
    <property type="project" value="TreeGrafter"/>
</dbReference>
<evidence type="ECO:0000313" key="3">
    <source>
        <dbReference type="Proteomes" id="UP000267606"/>
    </source>
</evidence>
<keyword evidence="1" id="KW-0472">Membrane</keyword>
<reference evidence="2 3" key="2">
    <citation type="submission" date="2018-11" db="EMBL/GenBank/DDBJ databases">
        <authorList>
            <consortium name="Pathogen Informatics"/>
        </authorList>
    </citation>
    <scope>NUCLEOTIDE SEQUENCE [LARGE SCALE GENOMIC DNA]</scope>
</reference>
<proteinExistence type="predicted"/>
<feature type="transmembrane region" description="Helical" evidence="1">
    <location>
        <begin position="126"/>
        <end position="152"/>
    </location>
</feature>
<organism evidence="4">
    <name type="scientific">Onchocerca flexuosa</name>
    <dbReference type="NCBI Taxonomy" id="387005"/>
    <lineage>
        <taxon>Eukaryota</taxon>
        <taxon>Metazoa</taxon>
        <taxon>Ecdysozoa</taxon>
        <taxon>Nematoda</taxon>
        <taxon>Chromadorea</taxon>
        <taxon>Rhabditida</taxon>
        <taxon>Spirurina</taxon>
        <taxon>Spiruromorpha</taxon>
        <taxon>Filarioidea</taxon>
        <taxon>Onchocercidae</taxon>
        <taxon>Onchocerca</taxon>
    </lineage>
</organism>
<keyword evidence="3" id="KW-1185">Reference proteome</keyword>
<feature type="transmembrane region" description="Helical" evidence="1">
    <location>
        <begin position="158"/>
        <end position="179"/>
    </location>
</feature>
<evidence type="ECO:0000256" key="1">
    <source>
        <dbReference type="SAM" id="Phobius"/>
    </source>
</evidence>